<proteinExistence type="predicted"/>
<dbReference type="EMBL" id="MGGI01000024">
    <property type="protein sequence ID" value="OGM25021.1"/>
    <property type="molecule type" value="Genomic_DNA"/>
</dbReference>
<dbReference type="InterPro" id="IPR029058">
    <property type="entry name" value="AB_hydrolase_fold"/>
</dbReference>
<dbReference type="Gene3D" id="3.40.50.1820">
    <property type="entry name" value="alpha/beta hydrolase"/>
    <property type="match status" value="1"/>
</dbReference>
<name>A0A1F7YCK2_9BACT</name>
<evidence type="ECO:0008006" key="3">
    <source>
        <dbReference type="Google" id="ProtNLM"/>
    </source>
</evidence>
<sequence length="353" mass="40064">MKILKIGLLILIFLAGVSSGYLLLQIKPRSEFKIPVVKETARPLDKYTIENLSKRKPAGGEVKIEKTLEENKDFVSYLFSFTTEGKKVTGQMNVPVLSLKYPLILMIRGYVDQKIYQTGVGTKRPAEVFAKNGFITIAPDFLGYGDSNKEASDIFETRFQTYTTVLDLIESIKQPHFAEVNDPEAQTRRATRGAWNQKDIFLWAHSNGGQIALTVLEITGATYPTVLWAPVSKPFPYSILYYVDESEDGGKLIRRELAKFEETYDTDLYSIHKYFDRVLAPIQINQGINDTAVPKSWSDNLYKNLSARKQPSSEQTTDYFSYPGADHNLTPGWNLAITRNLEFFQKNLKSVLK</sequence>
<reference evidence="1 2" key="1">
    <citation type="journal article" date="2016" name="Nat. Commun.">
        <title>Thousands of microbial genomes shed light on interconnected biogeochemical processes in an aquifer system.</title>
        <authorList>
            <person name="Anantharaman K."/>
            <person name="Brown C.T."/>
            <person name="Hug L.A."/>
            <person name="Sharon I."/>
            <person name="Castelle C.J."/>
            <person name="Probst A.J."/>
            <person name="Thomas B.C."/>
            <person name="Singh A."/>
            <person name="Wilkins M.J."/>
            <person name="Karaoz U."/>
            <person name="Brodie E.L."/>
            <person name="Williams K.H."/>
            <person name="Hubbard S.S."/>
            <person name="Banfield J.F."/>
        </authorList>
    </citation>
    <scope>NUCLEOTIDE SEQUENCE [LARGE SCALE GENOMIC DNA]</scope>
</reference>
<evidence type="ECO:0000313" key="1">
    <source>
        <dbReference type="EMBL" id="OGM25021.1"/>
    </source>
</evidence>
<accession>A0A1F7YCK2</accession>
<comment type="caution">
    <text evidence="1">The sequence shown here is derived from an EMBL/GenBank/DDBJ whole genome shotgun (WGS) entry which is preliminary data.</text>
</comment>
<dbReference type="Proteomes" id="UP000178851">
    <property type="component" value="Unassembled WGS sequence"/>
</dbReference>
<gene>
    <name evidence="1" type="ORF">A2627_05135</name>
</gene>
<evidence type="ECO:0000313" key="2">
    <source>
        <dbReference type="Proteomes" id="UP000178851"/>
    </source>
</evidence>
<organism evidence="1 2">
    <name type="scientific">Candidatus Woesebacteria bacterium RIFCSPHIGHO2_01_FULL_39_28</name>
    <dbReference type="NCBI Taxonomy" id="1802496"/>
    <lineage>
        <taxon>Bacteria</taxon>
        <taxon>Candidatus Woeseibacteriota</taxon>
    </lineage>
</organism>
<protein>
    <recommendedName>
        <fullName evidence="3">Peptidase S9 prolyl oligopeptidase catalytic domain-containing protein</fullName>
    </recommendedName>
</protein>
<dbReference type="AlphaFoldDB" id="A0A1F7YCK2"/>
<dbReference type="SUPFAM" id="SSF53474">
    <property type="entry name" value="alpha/beta-Hydrolases"/>
    <property type="match status" value="1"/>
</dbReference>